<name>A0ABU9QCK0_9BURK</name>
<dbReference type="PANTHER" id="PTHR21716:SF4">
    <property type="entry name" value="TRANSMEMBRANE PROTEIN 245"/>
    <property type="match status" value="1"/>
</dbReference>
<feature type="transmembrane region" description="Helical" evidence="6">
    <location>
        <begin position="212"/>
        <end position="233"/>
    </location>
</feature>
<feature type="transmembrane region" description="Helical" evidence="6">
    <location>
        <begin position="273"/>
        <end position="290"/>
    </location>
</feature>
<feature type="transmembrane region" description="Helical" evidence="6">
    <location>
        <begin position="159"/>
        <end position="176"/>
    </location>
</feature>
<keyword evidence="3 6" id="KW-0812">Transmembrane</keyword>
<organism evidence="7 8">
    <name type="scientific">Paraburkholderia sabiae</name>
    <dbReference type="NCBI Taxonomy" id="273251"/>
    <lineage>
        <taxon>Bacteria</taxon>
        <taxon>Pseudomonadati</taxon>
        <taxon>Pseudomonadota</taxon>
        <taxon>Betaproteobacteria</taxon>
        <taxon>Burkholderiales</taxon>
        <taxon>Burkholderiaceae</taxon>
        <taxon>Paraburkholderia</taxon>
    </lineage>
</organism>
<comment type="caution">
    <text evidence="7">The sequence shown here is derived from an EMBL/GenBank/DDBJ whole genome shotgun (WGS) entry which is preliminary data.</text>
</comment>
<evidence type="ECO:0000256" key="5">
    <source>
        <dbReference type="ARBA" id="ARBA00023136"/>
    </source>
</evidence>
<evidence type="ECO:0000256" key="6">
    <source>
        <dbReference type="SAM" id="Phobius"/>
    </source>
</evidence>
<feature type="transmembrane region" description="Helical" evidence="6">
    <location>
        <begin position="9"/>
        <end position="26"/>
    </location>
</feature>
<protein>
    <submittedName>
        <fullName evidence="7">AI-2E family transporter</fullName>
    </submittedName>
</protein>
<reference evidence="7 8" key="1">
    <citation type="submission" date="2024-01" db="EMBL/GenBank/DDBJ databases">
        <title>The diversity of rhizobia nodulating Mimosa spp. in eleven states of Brazil covering several biomes is determined by host plant, location, and edaphic factors.</title>
        <authorList>
            <person name="Rouws L."/>
            <person name="Barauna A."/>
            <person name="Beukes C."/>
            <person name="De Faria S.M."/>
            <person name="Gross E."/>
            <person name="Dos Reis Junior F.B."/>
            <person name="Simon M."/>
            <person name="Maluk M."/>
            <person name="Odee D.W."/>
            <person name="Kenicer G."/>
            <person name="Young J.P.W."/>
            <person name="Reis V.M."/>
            <person name="Zilli J."/>
            <person name="James E.K."/>
        </authorList>
    </citation>
    <scope>NUCLEOTIDE SEQUENCE [LARGE SCALE GENOMIC DNA]</scope>
    <source>
        <strain evidence="7 8">JPY77</strain>
    </source>
</reference>
<evidence type="ECO:0000256" key="2">
    <source>
        <dbReference type="ARBA" id="ARBA00009773"/>
    </source>
</evidence>
<feature type="transmembrane region" description="Helical" evidence="6">
    <location>
        <begin position="310"/>
        <end position="340"/>
    </location>
</feature>
<sequence length="350" mass="37781">MNRPYLHQSPLLVLLIVVTIAFGWILQPLFGALLWGTTLALLVYPLHYRLAERMGKRRNVAALITLVAIVLLVIVPLAALSVSVVSEISAAYSRMRSGEIDIGQYFQHLVHALPQSVRPLLEHYGLTDIASAQQRLLDAAGALSRYAGEQALSIGQNTLQFFVELGVMLYLMFFLLRDGQQIGRKICNALPLPDEQKSRLVHEFMMTSRATVVTNVVVAALQGALGGLIFALLGIEGALVSGVLMAFFSLLPALGAAIVWIPVAIYLLATGSIWRAAALVVFGLVVIGLIDNLLRPMLVGKDTRLPDWLVLISTLGGMAVLGISGFVVGPIIAAMFIAAWDLHSTNDDAP</sequence>
<dbReference type="InterPro" id="IPR002549">
    <property type="entry name" value="AI-2E-like"/>
</dbReference>
<feature type="transmembrane region" description="Helical" evidence="6">
    <location>
        <begin position="32"/>
        <end position="48"/>
    </location>
</feature>
<accession>A0ABU9QCK0</accession>
<evidence type="ECO:0000256" key="4">
    <source>
        <dbReference type="ARBA" id="ARBA00022989"/>
    </source>
</evidence>
<dbReference type="Proteomes" id="UP001494588">
    <property type="component" value="Unassembled WGS sequence"/>
</dbReference>
<feature type="transmembrane region" description="Helical" evidence="6">
    <location>
        <begin position="60"/>
        <end position="85"/>
    </location>
</feature>
<evidence type="ECO:0000313" key="8">
    <source>
        <dbReference type="Proteomes" id="UP001494588"/>
    </source>
</evidence>
<keyword evidence="4 6" id="KW-1133">Transmembrane helix</keyword>
<evidence type="ECO:0000256" key="1">
    <source>
        <dbReference type="ARBA" id="ARBA00004141"/>
    </source>
</evidence>
<keyword evidence="5 6" id="KW-0472">Membrane</keyword>
<evidence type="ECO:0000313" key="7">
    <source>
        <dbReference type="EMBL" id="MEM5287150.1"/>
    </source>
</evidence>
<evidence type="ECO:0000256" key="3">
    <source>
        <dbReference type="ARBA" id="ARBA00022692"/>
    </source>
</evidence>
<gene>
    <name evidence="7" type="ORF">V4C55_15615</name>
</gene>
<dbReference type="EMBL" id="JAZHGC010000012">
    <property type="protein sequence ID" value="MEM5287150.1"/>
    <property type="molecule type" value="Genomic_DNA"/>
</dbReference>
<dbReference type="Pfam" id="PF01594">
    <property type="entry name" value="AI-2E_transport"/>
    <property type="match status" value="1"/>
</dbReference>
<comment type="subcellular location">
    <subcellularLocation>
        <location evidence="1">Membrane</location>
        <topology evidence="1">Multi-pass membrane protein</topology>
    </subcellularLocation>
</comment>
<dbReference type="RefSeq" id="WP_201649330.1">
    <property type="nucleotide sequence ID" value="NZ_CAJHCS010000004.1"/>
</dbReference>
<feature type="transmembrane region" description="Helical" evidence="6">
    <location>
        <begin position="239"/>
        <end position="261"/>
    </location>
</feature>
<keyword evidence="8" id="KW-1185">Reference proteome</keyword>
<comment type="similarity">
    <text evidence="2">Belongs to the autoinducer-2 exporter (AI-2E) (TC 2.A.86) family.</text>
</comment>
<dbReference type="PANTHER" id="PTHR21716">
    <property type="entry name" value="TRANSMEMBRANE PROTEIN"/>
    <property type="match status" value="1"/>
</dbReference>
<proteinExistence type="inferred from homology"/>